<evidence type="ECO:0008006" key="4">
    <source>
        <dbReference type="Google" id="ProtNLM"/>
    </source>
</evidence>
<evidence type="ECO:0000313" key="2">
    <source>
        <dbReference type="EMBL" id="SCQ21411.1"/>
    </source>
</evidence>
<dbReference type="EMBL" id="FMMM01000054">
    <property type="protein sequence ID" value="SCQ21411.1"/>
    <property type="molecule type" value="Genomic_DNA"/>
</dbReference>
<name>A0A1D3UMS2_TANFO</name>
<dbReference type="AlphaFoldDB" id="A0A1D3UMS2"/>
<protein>
    <recommendedName>
        <fullName evidence="4">DUF4876 domain-containing protein</fullName>
    </recommendedName>
</protein>
<evidence type="ECO:0000313" key="3">
    <source>
        <dbReference type="Proteomes" id="UP000182057"/>
    </source>
</evidence>
<proteinExistence type="predicted"/>
<dbReference type="Pfam" id="PF16215">
    <property type="entry name" value="DUF4876"/>
    <property type="match status" value="1"/>
</dbReference>
<feature type="signal peptide" evidence="1">
    <location>
        <begin position="1"/>
        <end position="23"/>
    </location>
</feature>
<accession>A0A1D3UMS2</accession>
<dbReference type="RefSeq" id="WP_074449796.1">
    <property type="nucleotide sequence ID" value="NZ_CAUTZR010000070.1"/>
</dbReference>
<dbReference type="InterPro" id="IPR032627">
    <property type="entry name" value="DUF4876"/>
</dbReference>
<evidence type="ECO:0000256" key="1">
    <source>
        <dbReference type="SAM" id="SignalP"/>
    </source>
</evidence>
<dbReference type="OrthoDB" id="1409865at2"/>
<sequence length="411" mass="45941" precursor="true">MHKKIYLALIGAASFLVSCDSFSDALGTKEITPISVTIRPEITVPGFDGTSGLKLILNNYTEGIRVEKELTSSTVEIGDLIPGMYSIVVSGKLKNKEGVWYYLNGSLVNHPVLNHRSTIDLPISGQKISPLVFKEIFYSGTANFYFRNQFYEIYNNSEETLYLDDIYFANLYPTKATPILPVWPQEDGDKYVYTDRIWKFPGNGTTYPLKPGESCVISQFAANHKLEIYNPNSPVDCSSSEFEFNMNNPKFPDQPAFDMEHVYFDGKADKGRSPQYLTSIFGGAYVIFKVPEGETYDPVNNPALQAKDQSSSSKKLYAKIPIEYVLDGVEAVDDETKVNAKRMPGVLDAGITTVGATYNSLGVARKKIGENPDGTPFLQDTNNSTEDFERGVVPMFRRYNAKMPSWNHTLK</sequence>
<feature type="chain" id="PRO_5008922527" description="DUF4876 domain-containing protein" evidence="1">
    <location>
        <begin position="24"/>
        <end position="411"/>
    </location>
</feature>
<dbReference type="Proteomes" id="UP000182057">
    <property type="component" value="Unassembled WGS sequence"/>
</dbReference>
<gene>
    <name evidence="2" type="ORF">TFUB20_01356</name>
</gene>
<keyword evidence="1" id="KW-0732">Signal</keyword>
<reference evidence="2 3" key="1">
    <citation type="submission" date="2016-09" db="EMBL/GenBank/DDBJ databases">
        <authorList>
            <person name="Capua I."/>
            <person name="De Benedictis P."/>
            <person name="Joannis T."/>
            <person name="Lombin L.H."/>
            <person name="Cattoli G."/>
        </authorList>
    </citation>
    <scope>NUCLEOTIDE SEQUENCE [LARGE SCALE GENOMIC DNA]</scope>
    <source>
        <strain evidence="2 3">UB20</strain>
    </source>
</reference>
<dbReference type="PROSITE" id="PS51257">
    <property type="entry name" value="PROKAR_LIPOPROTEIN"/>
    <property type="match status" value="1"/>
</dbReference>
<organism evidence="2 3">
    <name type="scientific">Tannerella forsythia</name>
    <name type="common">Bacteroides forsythus</name>
    <dbReference type="NCBI Taxonomy" id="28112"/>
    <lineage>
        <taxon>Bacteria</taxon>
        <taxon>Pseudomonadati</taxon>
        <taxon>Bacteroidota</taxon>
        <taxon>Bacteroidia</taxon>
        <taxon>Bacteroidales</taxon>
        <taxon>Tannerellaceae</taxon>
        <taxon>Tannerella</taxon>
    </lineage>
</organism>